<proteinExistence type="predicted"/>
<evidence type="ECO:0000313" key="6">
    <source>
        <dbReference type="Proteomes" id="UP000326759"/>
    </source>
</evidence>
<dbReference type="CDD" id="cd01681">
    <property type="entry name" value="aeEF2_snRNP_like_IV"/>
    <property type="match status" value="1"/>
</dbReference>
<dbReference type="PANTHER" id="PTHR42908:SF3">
    <property type="entry name" value="ELONGATION FACTOR-LIKE GTPASE 1"/>
    <property type="match status" value="1"/>
</dbReference>
<dbReference type="PROSITE" id="PS51722">
    <property type="entry name" value="G_TR_2"/>
    <property type="match status" value="1"/>
</dbReference>
<accession>A0A5N5TB80</accession>
<dbReference type="EMBL" id="SEYY01004264">
    <property type="protein sequence ID" value="KAB7503876.1"/>
    <property type="molecule type" value="Genomic_DNA"/>
</dbReference>
<evidence type="ECO:0000313" key="5">
    <source>
        <dbReference type="EMBL" id="KAB7503876.1"/>
    </source>
</evidence>
<protein>
    <submittedName>
        <fullName evidence="5">Elongation factor-like GTPase 1</fullName>
    </submittedName>
</protein>
<dbReference type="Gene3D" id="3.30.70.870">
    <property type="entry name" value="Elongation Factor G (Translational Gtpase), domain 3"/>
    <property type="match status" value="1"/>
</dbReference>
<dbReference type="GO" id="GO:0043022">
    <property type="term" value="F:ribosome binding"/>
    <property type="evidence" value="ECO:0007669"/>
    <property type="project" value="TreeGrafter"/>
</dbReference>
<keyword evidence="2" id="KW-0342">GTP-binding</keyword>
<gene>
    <name evidence="5" type="primary">EFL1</name>
    <name evidence="5" type="ORF">Anas_09135</name>
</gene>
<keyword evidence="6" id="KW-1185">Reference proteome</keyword>
<dbReference type="InterPro" id="IPR005225">
    <property type="entry name" value="Small_GTP-bd"/>
</dbReference>
<dbReference type="PRINTS" id="PR00315">
    <property type="entry name" value="ELONGATNFCT"/>
</dbReference>
<dbReference type="InterPro" id="IPR014721">
    <property type="entry name" value="Ribsml_uS5_D2-typ_fold_subgr"/>
</dbReference>
<dbReference type="Proteomes" id="UP000326759">
    <property type="component" value="Unassembled WGS sequence"/>
</dbReference>
<dbReference type="SUPFAM" id="SSF54211">
    <property type="entry name" value="Ribosomal protein S5 domain 2-like"/>
    <property type="match status" value="1"/>
</dbReference>
<evidence type="ECO:0000256" key="3">
    <source>
        <dbReference type="SAM" id="MobiDB-lite"/>
    </source>
</evidence>
<feature type="region of interest" description="Disordered" evidence="3">
    <location>
        <begin position="187"/>
        <end position="210"/>
    </location>
</feature>
<dbReference type="GO" id="GO:0003924">
    <property type="term" value="F:GTPase activity"/>
    <property type="evidence" value="ECO:0007669"/>
    <property type="project" value="InterPro"/>
</dbReference>
<dbReference type="GO" id="GO:0042256">
    <property type="term" value="P:cytosolic ribosome assembly"/>
    <property type="evidence" value="ECO:0007669"/>
    <property type="project" value="TreeGrafter"/>
</dbReference>
<sequence length="977" mass="110962">MAKSNKKNLLECPQRIKNLCIMAHVDHGKTTLADSLVASNGIITQRQAGKIRYMDSRKDEVERGITMKSSCVTLTYKHDEEIYVINLIDSPGHVDFSSEVSTAVRLCDGTIIVVDVVEGVCAQTKVVLRQAWVENIRPVLVLNKIDRLILEMKLTPLDAYYHITKIFEQVNAFMGELYNTDVMGRTAEEKEKKSKEKEKERKNSEGSSLGSSNMFENWAINEDLDDTDLYFSPESGNVLFASAFDGWGFRLSKFVDMYHKKLNLAKEDLKRALWGDFYISSKGGVKKIVGGAREKGKSPLFVSLILENIYKIYNVIMENKDNNEMEKIAASLDVKLPFTILKTVDHRLKLNFIMSNWLPLSTSVLEMVVSELPSACEVTDDRACKLMCTATQRFDSLPPQTQKLKKAFVECCSDDDRPLIVYVSKMFGVEKSCISHKIGSKVESEAKSQRRPLTMEEIKERRKMILLLKEKDNVANGVQNSDAVEEEHLEEVEEEEEELIAFARVFSGTLRVGQKVFVLGPKHNPNKIIGLTDEESLPHDVLDSLEYIHYSEVKDIYLLMGRHLERVNNAPAGSIVGIGGLEGIFKSATLSSTPFCTPFTELTLQASPILRVAVETVDPRDLPKLRKGLNILNQSDPCVQVKFKESGEYLLITAGEVHLQKCIQDLEERYARVSLTVSPPIVPFRETIIPPPTFDRLNEAYIRRKHIRWEEENSHIIQMIYRSHRKIVSSVNNSNINNNCNGINDLNSDLEKYEPYEELSSEALRVINSFKNDLKNVLEESGEMWKEAFNQIWSFGPHYCGCNILLNRIESYKRPSFWEGISSDFESPLLTYDTNFVTGFQIASSVGPLCEEPMMGVCFIVEDWEVNTSSNSSVSDTMGQIISMVKDSLRKSFENSHQRLTSGEAIPQLVFSHWEILPIDPFWEPQTTEEVTHWGDKADSENIARNYINDVRRRKGLPTDDKIVASAEKQRTLSKNK</sequence>
<name>A0A5N5TB80_9CRUS</name>
<dbReference type="GO" id="GO:0003746">
    <property type="term" value="F:translation elongation factor activity"/>
    <property type="evidence" value="ECO:0007669"/>
    <property type="project" value="UniProtKB-KW"/>
</dbReference>
<evidence type="ECO:0000259" key="4">
    <source>
        <dbReference type="PROSITE" id="PS51722"/>
    </source>
</evidence>
<dbReference type="SUPFAM" id="SSF52540">
    <property type="entry name" value="P-loop containing nucleoside triphosphate hydrolases"/>
    <property type="match status" value="1"/>
</dbReference>
<dbReference type="NCBIfam" id="TIGR00231">
    <property type="entry name" value="small_GTP"/>
    <property type="match status" value="1"/>
</dbReference>
<dbReference type="InterPro" id="IPR000795">
    <property type="entry name" value="T_Tr_GTP-bd_dom"/>
</dbReference>
<dbReference type="Pfam" id="PF00009">
    <property type="entry name" value="GTP_EFTU"/>
    <property type="match status" value="1"/>
</dbReference>
<reference evidence="5 6" key="1">
    <citation type="journal article" date="2019" name="PLoS Biol.">
        <title>Sex chromosomes control vertical transmission of feminizing Wolbachia symbionts in an isopod.</title>
        <authorList>
            <person name="Becking T."/>
            <person name="Chebbi M.A."/>
            <person name="Giraud I."/>
            <person name="Moumen B."/>
            <person name="Laverre T."/>
            <person name="Caubet Y."/>
            <person name="Peccoud J."/>
            <person name="Gilbert C."/>
            <person name="Cordaux R."/>
        </authorList>
    </citation>
    <scope>NUCLEOTIDE SEQUENCE [LARGE SCALE GENOMIC DNA]</scope>
    <source>
        <strain evidence="5">ANa2</strain>
        <tissue evidence="5">Whole body excluding digestive tract and cuticle</tissue>
    </source>
</reference>
<evidence type="ECO:0000256" key="1">
    <source>
        <dbReference type="ARBA" id="ARBA00022741"/>
    </source>
</evidence>
<keyword evidence="1" id="KW-0547">Nucleotide-binding</keyword>
<dbReference type="PANTHER" id="PTHR42908">
    <property type="entry name" value="TRANSLATION ELONGATION FACTOR-RELATED"/>
    <property type="match status" value="1"/>
</dbReference>
<dbReference type="Gene3D" id="3.40.50.300">
    <property type="entry name" value="P-loop containing nucleotide triphosphate hydrolases"/>
    <property type="match status" value="1"/>
</dbReference>
<dbReference type="InterPro" id="IPR020568">
    <property type="entry name" value="Ribosomal_Su5_D2-typ_SF"/>
</dbReference>
<dbReference type="CDD" id="cd16261">
    <property type="entry name" value="EF2_snRNP_III"/>
    <property type="match status" value="1"/>
</dbReference>
<dbReference type="GO" id="GO:0005829">
    <property type="term" value="C:cytosol"/>
    <property type="evidence" value="ECO:0007669"/>
    <property type="project" value="TreeGrafter"/>
</dbReference>
<dbReference type="InterPro" id="IPR035647">
    <property type="entry name" value="EFG_III/V"/>
</dbReference>
<dbReference type="AlphaFoldDB" id="A0A5N5TB80"/>
<dbReference type="GO" id="GO:1990904">
    <property type="term" value="C:ribonucleoprotein complex"/>
    <property type="evidence" value="ECO:0007669"/>
    <property type="project" value="TreeGrafter"/>
</dbReference>
<comment type="caution">
    <text evidence="5">The sequence shown here is derived from an EMBL/GenBank/DDBJ whole genome shotgun (WGS) entry which is preliminary data.</text>
</comment>
<dbReference type="Gene3D" id="3.30.230.10">
    <property type="match status" value="1"/>
</dbReference>
<feature type="domain" description="Tr-type G" evidence="4">
    <location>
        <begin position="14"/>
        <end position="270"/>
    </location>
</feature>
<dbReference type="SUPFAM" id="SSF50447">
    <property type="entry name" value="Translation proteins"/>
    <property type="match status" value="1"/>
</dbReference>
<dbReference type="SUPFAM" id="SSF54980">
    <property type="entry name" value="EF-G C-terminal domain-like"/>
    <property type="match status" value="2"/>
</dbReference>
<dbReference type="InterPro" id="IPR056752">
    <property type="entry name" value="EFL1"/>
</dbReference>
<keyword evidence="5" id="KW-0251">Elongation factor</keyword>
<dbReference type="InterPro" id="IPR041095">
    <property type="entry name" value="EFG_II"/>
</dbReference>
<dbReference type="Pfam" id="PF25118">
    <property type="entry name" value="EFL1"/>
    <property type="match status" value="1"/>
</dbReference>
<dbReference type="GO" id="GO:0005525">
    <property type="term" value="F:GTP binding"/>
    <property type="evidence" value="ECO:0007669"/>
    <property type="project" value="UniProtKB-KW"/>
</dbReference>
<evidence type="ECO:0000256" key="2">
    <source>
        <dbReference type="ARBA" id="ARBA00023134"/>
    </source>
</evidence>
<dbReference type="FunFam" id="3.30.70.870:FF:000002">
    <property type="entry name" value="Translation elongation factor 2"/>
    <property type="match status" value="1"/>
</dbReference>
<dbReference type="CDD" id="cd01885">
    <property type="entry name" value="EF2"/>
    <property type="match status" value="1"/>
</dbReference>
<dbReference type="Pfam" id="PF14492">
    <property type="entry name" value="EFG_III"/>
    <property type="match status" value="1"/>
</dbReference>
<dbReference type="InterPro" id="IPR027417">
    <property type="entry name" value="P-loop_NTPase"/>
</dbReference>
<keyword evidence="5" id="KW-0648">Protein biosynthesis</keyword>
<feature type="compositionally biased region" description="Basic and acidic residues" evidence="3">
    <location>
        <begin position="187"/>
        <end position="204"/>
    </location>
</feature>
<dbReference type="InterPro" id="IPR009000">
    <property type="entry name" value="Transl_B-barrel_sf"/>
</dbReference>
<dbReference type="Gene3D" id="2.40.30.10">
    <property type="entry name" value="Translation factors"/>
    <property type="match status" value="1"/>
</dbReference>
<organism evidence="5 6">
    <name type="scientific">Armadillidium nasatum</name>
    <dbReference type="NCBI Taxonomy" id="96803"/>
    <lineage>
        <taxon>Eukaryota</taxon>
        <taxon>Metazoa</taxon>
        <taxon>Ecdysozoa</taxon>
        <taxon>Arthropoda</taxon>
        <taxon>Crustacea</taxon>
        <taxon>Multicrustacea</taxon>
        <taxon>Malacostraca</taxon>
        <taxon>Eumalacostraca</taxon>
        <taxon>Peracarida</taxon>
        <taxon>Isopoda</taxon>
        <taxon>Oniscidea</taxon>
        <taxon>Crinocheta</taxon>
        <taxon>Armadillidiidae</taxon>
        <taxon>Armadillidium</taxon>
    </lineage>
</organism>
<dbReference type="FunFam" id="3.40.50.300:FF:000746">
    <property type="entry name" value="Ribosome assembly protein 1"/>
    <property type="match status" value="1"/>
</dbReference>
<dbReference type="OrthoDB" id="364892at2759"/>
<dbReference type="CDD" id="cd16268">
    <property type="entry name" value="EF2_II"/>
    <property type="match status" value="1"/>
</dbReference>